<gene>
    <name evidence="4" type="ORF">POCULU_LOCUS9125</name>
</gene>
<keyword evidence="3" id="KW-0539">Nucleus</keyword>
<accession>A0A9N9GY99</accession>
<organism evidence="4 5">
    <name type="scientific">Paraglomus occultum</name>
    <dbReference type="NCBI Taxonomy" id="144539"/>
    <lineage>
        <taxon>Eukaryota</taxon>
        <taxon>Fungi</taxon>
        <taxon>Fungi incertae sedis</taxon>
        <taxon>Mucoromycota</taxon>
        <taxon>Glomeromycotina</taxon>
        <taxon>Glomeromycetes</taxon>
        <taxon>Paraglomerales</taxon>
        <taxon>Paraglomeraceae</taxon>
        <taxon>Paraglomus</taxon>
    </lineage>
</organism>
<reference evidence="4" key="1">
    <citation type="submission" date="2021-06" db="EMBL/GenBank/DDBJ databases">
        <authorList>
            <person name="Kallberg Y."/>
            <person name="Tangrot J."/>
            <person name="Rosling A."/>
        </authorList>
    </citation>
    <scope>NUCLEOTIDE SEQUENCE</scope>
    <source>
        <strain evidence="4">IA702</strain>
    </source>
</reference>
<evidence type="ECO:0000256" key="2">
    <source>
        <dbReference type="ARBA" id="ARBA00022448"/>
    </source>
</evidence>
<sequence length="304" mass="34719">MAIQQFCKNENREYLQDFSKQQYAWDLASQLLRSRDENTQFLLSRSRFPETDQILFRKSLPENAKYGANSSVDSLLQRPINCHNRAIDRASDIHNQSIPSVWADCIAELFQYLQSAYGRQDLAMELLLLEYLTVLPKEVSTAVFIDNQGCGSVGNVDVTVFSRSKRSIATKYSVKAEEPSVFGSWLTYDVPFKSLLPLISNAIELFSCEETHKAATEVLIRSLDQSSVTLIQDTFCDMMTRCFISEWTRSRIAKALVSGEDTIKNICRLMTEFGKTFPNYVAKRLTDLDIVIYLEMMLGFPVIM</sequence>
<evidence type="ECO:0000256" key="1">
    <source>
        <dbReference type="ARBA" id="ARBA00004123"/>
    </source>
</evidence>
<evidence type="ECO:0000256" key="3">
    <source>
        <dbReference type="ARBA" id="ARBA00023242"/>
    </source>
</evidence>
<protein>
    <submittedName>
        <fullName evidence="4">346_t:CDS:1</fullName>
    </submittedName>
</protein>
<dbReference type="GO" id="GO:0005737">
    <property type="term" value="C:cytoplasm"/>
    <property type="evidence" value="ECO:0007669"/>
    <property type="project" value="TreeGrafter"/>
</dbReference>
<evidence type="ECO:0000313" key="5">
    <source>
        <dbReference type="Proteomes" id="UP000789572"/>
    </source>
</evidence>
<name>A0A9N9GY99_9GLOM</name>
<comment type="subcellular location">
    <subcellularLocation>
        <location evidence="1">Nucleus</location>
    </subcellularLocation>
</comment>
<keyword evidence="5" id="KW-1185">Reference proteome</keyword>
<dbReference type="GO" id="GO:0006606">
    <property type="term" value="P:protein import into nucleus"/>
    <property type="evidence" value="ECO:0007669"/>
    <property type="project" value="TreeGrafter"/>
</dbReference>
<feature type="non-terminal residue" evidence="4">
    <location>
        <position position="1"/>
    </location>
</feature>
<proteinExistence type="predicted"/>
<dbReference type="GO" id="GO:0005634">
    <property type="term" value="C:nucleus"/>
    <property type="evidence" value="ECO:0007669"/>
    <property type="project" value="UniProtKB-SubCell"/>
</dbReference>
<dbReference type="AlphaFoldDB" id="A0A9N9GY99"/>
<dbReference type="PANTHER" id="PTHR12363:SF33">
    <property type="entry name" value="IMPORTIN-13"/>
    <property type="match status" value="1"/>
</dbReference>
<dbReference type="EMBL" id="CAJVPJ010003121">
    <property type="protein sequence ID" value="CAG8635348.1"/>
    <property type="molecule type" value="Genomic_DNA"/>
</dbReference>
<evidence type="ECO:0000313" key="4">
    <source>
        <dbReference type="EMBL" id="CAG8635348.1"/>
    </source>
</evidence>
<dbReference type="OrthoDB" id="2016913at2759"/>
<keyword evidence="2" id="KW-0813">Transport</keyword>
<dbReference type="InterPro" id="IPR051345">
    <property type="entry name" value="Importin_beta-like_NTR"/>
</dbReference>
<dbReference type="InterPro" id="IPR011989">
    <property type="entry name" value="ARM-like"/>
</dbReference>
<dbReference type="Proteomes" id="UP000789572">
    <property type="component" value="Unassembled WGS sequence"/>
</dbReference>
<comment type="caution">
    <text evidence="4">The sequence shown here is derived from an EMBL/GenBank/DDBJ whole genome shotgun (WGS) entry which is preliminary data.</text>
</comment>
<dbReference type="Gene3D" id="1.25.10.10">
    <property type="entry name" value="Leucine-rich Repeat Variant"/>
    <property type="match status" value="1"/>
</dbReference>
<dbReference type="PANTHER" id="PTHR12363">
    <property type="entry name" value="TRANSPORTIN 3 AND IMPORTIN 13"/>
    <property type="match status" value="1"/>
</dbReference>